<dbReference type="Gene3D" id="3.40.50.10810">
    <property type="entry name" value="Tandem AAA-ATPase domain"/>
    <property type="match status" value="1"/>
</dbReference>
<evidence type="ECO:0000313" key="4">
    <source>
        <dbReference type="EMBL" id="OQD46450.1"/>
    </source>
</evidence>
<dbReference type="SMART" id="SM00490">
    <property type="entry name" value="HELICc"/>
    <property type="match status" value="1"/>
</dbReference>
<dbReference type="Proteomes" id="UP000242219">
    <property type="component" value="Unassembled WGS sequence"/>
</dbReference>
<accession>A0A1V6M254</accession>
<dbReference type="Pfam" id="PF00271">
    <property type="entry name" value="Helicase_C"/>
    <property type="match status" value="1"/>
</dbReference>
<gene>
    <name evidence="4" type="ORF">BIY37_03085</name>
</gene>
<dbReference type="Pfam" id="PF00176">
    <property type="entry name" value="SNF2-rel_dom"/>
    <property type="match status" value="1"/>
</dbReference>
<name>A0A1V6M254_9BACT</name>
<evidence type="ECO:0000313" key="5">
    <source>
        <dbReference type="Proteomes" id="UP000242219"/>
    </source>
</evidence>
<organism evidence="4 5">
    <name type="scientific">Candidatus Brocadia sapporoensis</name>
    <dbReference type="NCBI Taxonomy" id="392547"/>
    <lineage>
        <taxon>Bacteria</taxon>
        <taxon>Pseudomonadati</taxon>
        <taxon>Planctomycetota</taxon>
        <taxon>Candidatus Brocadiia</taxon>
        <taxon>Candidatus Brocadiales</taxon>
        <taxon>Candidatus Brocadiaceae</taxon>
        <taxon>Candidatus Brocadia</taxon>
    </lineage>
</organism>
<dbReference type="InterPro" id="IPR049730">
    <property type="entry name" value="SNF2/RAD54-like_C"/>
</dbReference>
<keyword evidence="5" id="KW-1185">Reference proteome</keyword>
<dbReference type="CDD" id="cd18012">
    <property type="entry name" value="DEXQc_arch_SWI2_SNF2"/>
    <property type="match status" value="1"/>
</dbReference>
<dbReference type="AlphaFoldDB" id="A0A1V6M254"/>
<proteinExistence type="predicted"/>
<evidence type="ECO:0008006" key="6">
    <source>
        <dbReference type="Google" id="ProtNLM"/>
    </source>
</evidence>
<dbReference type="PANTHER" id="PTHR10799">
    <property type="entry name" value="SNF2/RAD54 HELICASE FAMILY"/>
    <property type="match status" value="1"/>
</dbReference>
<dbReference type="SMART" id="SM00487">
    <property type="entry name" value="DEXDc"/>
    <property type="match status" value="1"/>
</dbReference>
<dbReference type="EMBL" id="MJUW02000034">
    <property type="protein sequence ID" value="OQD46450.1"/>
    <property type="molecule type" value="Genomic_DNA"/>
</dbReference>
<dbReference type="InterPro" id="IPR000330">
    <property type="entry name" value="SNF2_N"/>
</dbReference>
<dbReference type="Gene3D" id="3.40.50.300">
    <property type="entry name" value="P-loop containing nucleotide triphosphate hydrolases"/>
    <property type="match status" value="1"/>
</dbReference>
<dbReference type="SUPFAM" id="SSF52540">
    <property type="entry name" value="P-loop containing nucleoside triphosphate hydrolases"/>
    <property type="match status" value="2"/>
</dbReference>
<evidence type="ECO:0000256" key="1">
    <source>
        <dbReference type="ARBA" id="ARBA00022801"/>
    </source>
</evidence>
<protein>
    <recommendedName>
        <fullName evidence="6">Helicase</fullName>
    </recommendedName>
</protein>
<reference evidence="4 5" key="1">
    <citation type="journal article" date="2016" name="Genome Announc.">
        <title>Draft Genome Sequence of the Anaerobic Ammonium-Oxidizing Bacterium 'Candidatus Brocadia sp. 40'.</title>
        <authorList>
            <person name="Ali M."/>
            <person name="Haroon M.F."/>
            <person name="Narita Y."/>
            <person name="Zhang L."/>
            <person name="Rangel Shaw D."/>
            <person name="Okabe S."/>
            <person name="Saikaly P.E."/>
        </authorList>
    </citation>
    <scope>NUCLEOTIDE SEQUENCE [LARGE SCALE GENOMIC DNA]</scope>
    <source>
        <strain evidence="4 5">40</strain>
    </source>
</reference>
<sequence length="741" mass="85746">MKRYFTSQQKKSPNIFEKLTRFTGNKVELSERARKVKLYKTPLVPYLHADINNDGHVELSPILKLKSSGKKEEQAFPWEQLAEHRISDEWVWLNNSYRPVESIPFNLKPYFHKQKPLVYKEKNAVDFLKGDFNQLLNDPSFKPSERLEGIEVHDKPDVSHVQVESCDTDWLWLDPTYTVGKHTITLSEILSCLDKNRCMRKGTDYIEIPKDIMDLWQRGNGVIENGRIKMPKLGYLRTRAECGRETQVTVCHETQKYLANFDRITPPQPAPSVTSYKGELRTYQQSGYDWLWFLHTNNFNGILADEMGLGKTHQAMVVLLSALQNEPSMPNLVICPTSVLDHWKSKFQSYAPELKIALFYGKERNTLLSDNLPSVVLTTYSILSRDVEGLSKIQWNYVVLDEAQKIKNHNTQMRKATKFLNSKRRLALTGTPIENRLTELWSIFDFLMPGYLGSIDDFRKRYENPIIKYQDNEKREMLKKIIHPFKLRRLKKDVLTELPPKTEEKRYCTLVPTQIVMYRDIVSERGSKLIAKLKDESQPVEYIHIFALLTKLKRLCDHPKLVLNGNSPKGSTSGKYELFKEIMEETLEAGEKVVVFSQYLEMLDIIGDWLSSIHVRYETLRGNTLNRGKVVERFQNDPDCNVFLGSLMAGGLGIDLTSASVVIHYDRWWNAAREDQATDRVHRIGQTRGVQVFKLITKGTLEEKIDAMITTKATLMNSVVESDDALFKSFSRKELIDLLTF</sequence>
<feature type="domain" description="Helicase C-terminal" evidence="3">
    <location>
        <begin position="574"/>
        <end position="727"/>
    </location>
</feature>
<dbReference type="PROSITE" id="PS51194">
    <property type="entry name" value="HELICASE_CTER"/>
    <property type="match status" value="1"/>
</dbReference>
<feature type="domain" description="Helicase ATP-binding" evidence="2">
    <location>
        <begin position="292"/>
        <end position="450"/>
    </location>
</feature>
<dbReference type="GO" id="GO:0016787">
    <property type="term" value="F:hydrolase activity"/>
    <property type="evidence" value="ECO:0007669"/>
    <property type="project" value="UniProtKB-KW"/>
</dbReference>
<evidence type="ECO:0000259" key="2">
    <source>
        <dbReference type="PROSITE" id="PS51192"/>
    </source>
</evidence>
<comment type="caution">
    <text evidence="4">The sequence shown here is derived from an EMBL/GenBank/DDBJ whole genome shotgun (WGS) entry which is preliminary data.</text>
</comment>
<dbReference type="PROSITE" id="PS51192">
    <property type="entry name" value="HELICASE_ATP_BIND_1"/>
    <property type="match status" value="1"/>
</dbReference>
<dbReference type="InterPro" id="IPR014001">
    <property type="entry name" value="Helicase_ATP-bd"/>
</dbReference>
<evidence type="ECO:0000259" key="3">
    <source>
        <dbReference type="PROSITE" id="PS51194"/>
    </source>
</evidence>
<dbReference type="InterPro" id="IPR001650">
    <property type="entry name" value="Helicase_C-like"/>
</dbReference>
<keyword evidence="1" id="KW-0378">Hydrolase</keyword>
<dbReference type="CDD" id="cd18793">
    <property type="entry name" value="SF2_C_SNF"/>
    <property type="match status" value="1"/>
</dbReference>
<dbReference type="InterPro" id="IPR027417">
    <property type="entry name" value="P-loop_NTPase"/>
</dbReference>
<dbReference type="InterPro" id="IPR038718">
    <property type="entry name" value="SNF2-like_sf"/>
</dbReference>
<dbReference type="GO" id="GO:0005524">
    <property type="term" value="F:ATP binding"/>
    <property type="evidence" value="ECO:0007669"/>
    <property type="project" value="InterPro"/>
</dbReference>